<evidence type="ECO:0000313" key="3">
    <source>
        <dbReference type="Proteomes" id="UP000219522"/>
    </source>
</evidence>
<sequence length="309" mass="33930">MAFFAQADSSRHASGEKHVKRTGHPTTPTPVNFDDYCQQKAAPDGSSTYYALRRAPAASQPLLTALYALRRELEETVKETSDPTIGRTKHAWWQKELASLFGGEPSHPVTKALAAHGGRSNAALDDAGLASLQTLVDGFGMDLDQARYLDWPGLARYLGQTGGAFAVAVARVNARDPAQAAVWAASLGSALMLAERVLELGDDARHGRIYIPIDELQRFGVTAADLINRKYSDDFTALMRFQVERARKSLNDALAAIPASERTGQRLLRAQAALALAALDEVERENFQVLHQRIALTPIRKLWISWRTR</sequence>
<gene>
    <name evidence="2" type="ORF">SAMN05446927_5040</name>
</gene>
<dbReference type="InterPro" id="IPR008949">
    <property type="entry name" value="Isoprenoid_synthase_dom_sf"/>
</dbReference>
<proteinExistence type="predicted"/>
<dbReference type="SUPFAM" id="SSF48576">
    <property type="entry name" value="Terpenoid synthases"/>
    <property type="match status" value="1"/>
</dbReference>
<name>A0A7Z7N471_9BURK</name>
<comment type="caution">
    <text evidence="2">The sequence shown here is derived from an EMBL/GenBank/DDBJ whole genome shotgun (WGS) entry which is preliminary data.</text>
</comment>
<dbReference type="Proteomes" id="UP000219522">
    <property type="component" value="Unassembled WGS sequence"/>
</dbReference>
<dbReference type="InterPro" id="IPR002060">
    <property type="entry name" value="Squ/phyt_synthse"/>
</dbReference>
<dbReference type="EMBL" id="OCSU01000002">
    <property type="protein sequence ID" value="SOE81744.1"/>
    <property type="molecule type" value="Genomic_DNA"/>
</dbReference>
<protein>
    <submittedName>
        <fullName evidence="2">Farnesyl-diphosphate farnesyltransferase</fullName>
    </submittedName>
</protein>
<evidence type="ECO:0000313" key="2">
    <source>
        <dbReference type="EMBL" id="SOE81744.1"/>
    </source>
</evidence>
<accession>A0A7Z7N471</accession>
<dbReference type="GO" id="GO:0016765">
    <property type="term" value="F:transferase activity, transferring alkyl or aryl (other than methyl) groups"/>
    <property type="evidence" value="ECO:0007669"/>
    <property type="project" value="UniProtKB-ARBA"/>
</dbReference>
<dbReference type="Gene3D" id="1.10.600.10">
    <property type="entry name" value="Farnesyl Diphosphate Synthase"/>
    <property type="match status" value="1"/>
</dbReference>
<dbReference type="PANTHER" id="PTHR31480">
    <property type="entry name" value="BIFUNCTIONAL LYCOPENE CYCLASE/PHYTOENE SYNTHASE"/>
    <property type="match status" value="1"/>
</dbReference>
<organism evidence="2 3">
    <name type="scientific">Caballeronia arationis</name>
    <dbReference type="NCBI Taxonomy" id="1777142"/>
    <lineage>
        <taxon>Bacteria</taxon>
        <taxon>Pseudomonadati</taxon>
        <taxon>Pseudomonadota</taxon>
        <taxon>Betaproteobacteria</taxon>
        <taxon>Burkholderiales</taxon>
        <taxon>Burkholderiaceae</taxon>
        <taxon>Caballeronia</taxon>
    </lineage>
</organism>
<feature type="region of interest" description="Disordered" evidence="1">
    <location>
        <begin position="1"/>
        <end position="33"/>
    </location>
</feature>
<dbReference type="Pfam" id="PF00494">
    <property type="entry name" value="SQS_PSY"/>
    <property type="match status" value="1"/>
</dbReference>
<dbReference type="AlphaFoldDB" id="A0A7Z7N471"/>
<reference evidence="2 3" key="1">
    <citation type="submission" date="2017-09" db="EMBL/GenBank/DDBJ databases">
        <authorList>
            <person name="Varghese N."/>
            <person name="Submissions S."/>
        </authorList>
    </citation>
    <scope>NUCLEOTIDE SEQUENCE [LARGE SCALE GENOMIC DNA]</scope>
    <source>
        <strain evidence="2 3">OK806</strain>
    </source>
</reference>
<keyword evidence="3" id="KW-1185">Reference proteome</keyword>
<evidence type="ECO:0000256" key="1">
    <source>
        <dbReference type="SAM" id="MobiDB-lite"/>
    </source>
</evidence>
<keyword evidence="2" id="KW-0808">Transferase</keyword>